<evidence type="ECO:0000313" key="3">
    <source>
        <dbReference type="Proteomes" id="UP000095746"/>
    </source>
</evidence>
<name>A0A173XQ27_FLAPL</name>
<keyword evidence="1" id="KW-0812">Transmembrane</keyword>
<proteinExistence type="predicted"/>
<dbReference type="AlphaFoldDB" id="A0A173XQ27"/>
<sequence length="129" mass="14317">MLNAVLNNLIDIGWAMLIFLAAYLANVAFSLYYNIRILLQPFDKEKAINSALKVAAFVVGLTLLCVSITTLPLFAEQLGWAIPEEYTDIFADLVIVGAVLLVSCKYIKEAFTKFNAILQAKGEIENEQQ</sequence>
<protein>
    <submittedName>
        <fullName evidence="2">Uncharacterized protein</fullName>
    </submittedName>
</protein>
<feature type="transmembrane region" description="Helical" evidence="1">
    <location>
        <begin position="54"/>
        <end position="74"/>
    </location>
</feature>
<feature type="transmembrane region" description="Helical" evidence="1">
    <location>
        <begin position="12"/>
        <end position="33"/>
    </location>
</feature>
<accession>A0A173XQ27</accession>
<reference evidence="2 3" key="1">
    <citation type="submission" date="2015-09" db="EMBL/GenBank/DDBJ databases">
        <authorList>
            <consortium name="Pathogen Informatics"/>
        </authorList>
    </citation>
    <scope>NUCLEOTIDE SEQUENCE [LARGE SCALE GENOMIC DNA]</scope>
    <source>
        <strain evidence="2 3">2789STDY5608854</strain>
    </source>
</reference>
<organism evidence="2 3">
    <name type="scientific">Flavonifractor plautii</name>
    <name type="common">Fusobacterium plautii</name>
    <dbReference type="NCBI Taxonomy" id="292800"/>
    <lineage>
        <taxon>Bacteria</taxon>
        <taxon>Bacillati</taxon>
        <taxon>Bacillota</taxon>
        <taxon>Clostridia</taxon>
        <taxon>Eubacteriales</taxon>
        <taxon>Oscillospiraceae</taxon>
        <taxon>Flavonifractor</taxon>
    </lineage>
</organism>
<evidence type="ECO:0000313" key="2">
    <source>
        <dbReference type="EMBL" id="CUN53991.1"/>
    </source>
</evidence>
<keyword evidence="1" id="KW-0472">Membrane</keyword>
<gene>
    <name evidence="2" type="ORF">ERS852411_00066</name>
</gene>
<keyword evidence="1" id="KW-1133">Transmembrane helix</keyword>
<dbReference type="RefSeq" id="WP_195328406.1">
    <property type="nucleotide sequence ID" value="NZ_JADMVA010000035.1"/>
</dbReference>
<feature type="transmembrane region" description="Helical" evidence="1">
    <location>
        <begin position="89"/>
        <end position="107"/>
    </location>
</feature>
<dbReference type="EMBL" id="CYZT01000001">
    <property type="protein sequence ID" value="CUN53991.1"/>
    <property type="molecule type" value="Genomic_DNA"/>
</dbReference>
<evidence type="ECO:0000256" key="1">
    <source>
        <dbReference type="SAM" id="Phobius"/>
    </source>
</evidence>
<dbReference type="Proteomes" id="UP000095746">
    <property type="component" value="Unassembled WGS sequence"/>
</dbReference>